<dbReference type="EMBL" id="DULP01000008">
    <property type="protein sequence ID" value="HHW32594.1"/>
    <property type="molecule type" value="Genomic_DNA"/>
</dbReference>
<gene>
    <name evidence="2" type="ORF">GXX24_00410</name>
</gene>
<dbReference type="AlphaFoldDB" id="A0A832QTQ9"/>
<dbReference type="Gene3D" id="3.40.50.10260">
    <property type="entry name" value="YjeF N-terminal domain"/>
    <property type="match status" value="1"/>
</dbReference>
<dbReference type="Pfam" id="PF03853">
    <property type="entry name" value="YjeF_N"/>
    <property type="match status" value="1"/>
</dbReference>
<dbReference type="InterPro" id="IPR004443">
    <property type="entry name" value="YjeF_N_dom"/>
</dbReference>
<evidence type="ECO:0000313" key="3">
    <source>
        <dbReference type="Proteomes" id="UP000580830"/>
    </source>
</evidence>
<feature type="non-terminal residue" evidence="2">
    <location>
        <position position="66"/>
    </location>
</feature>
<dbReference type="Proteomes" id="UP000580830">
    <property type="component" value="Unassembled WGS sequence"/>
</dbReference>
<proteinExistence type="predicted"/>
<organism evidence="2 3">
    <name type="scientific">Paracoccus solventivorans</name>
    <dbReference type="NCBI Taxonomy" id="53463"/>
    <lineage>
        <taxon>Bacteria</taxon>
        <taxon>Pseudomonadati</taxon>
        <taxon>Pseudomonadota</taxon>
        <taxon>Alphaproteobacteria</taxon>
        <taxon>Rhodobacterales</taxon>
        <taxon>Paracoccaceae</taxon>
        <taxon>Paracoccus</taxon>
    </lineage>
</organism>
<comment type="caution">
    <text evidence="2">The sequence shown here is derived from an EMBL/GenBank/DDBJ whole genome shotgun (WGS) entry which is preliminary data.</text>
</comment>
<feature type="domain" description="YjeF N-terminal" evidence="1">
    <location>
        <begin position="12"/>
        <end position="66"/>
    </location>
</feature>
<reference evidence="2 3" key="1">
    <citation type="journal article" date="2020" name="Biotechnol. Biofuels">
        <title>New insights from the biogas microbiome by comprehensive genome-resolved metagenomics of nearly 1600 species originating from multiple anaerobic digesters.</title>
        <authorList>
            <person name="Campanaro S."/>
            <person name="Treu L."/>
            <person name="Rodriguez-R L.M."/>
            <person name="Kovalovszki A."/>
            <person name="Ziels R.M."/>
            <person name="Maus I."/>
            <person name="Zhu X."/>
            <person name="Kougias P.G."/>
            <person name="Basile A."/>
            <person name="Luo G."/>
            <person name="Schluter A."/>
            <person name="Konstantinidis K.T."/>
            <person name="Angelidaki I."/>
        </authorList>
    </citation>
    <scope>NUCLEOTIDE SEQUENCE [LARGE SCALE GENOMIC DNA]</scope>
    <source>
        <strain evidence="2">AS04akNAM_125</strain>
    </source>
</reference>
<dbReference type="SUPFAM" id="SSF64153">
    <property type="entry name" value="YjeF N-terminal domain-like"/>
    <property type="match status" value="1"/>
</dbReference>
<dbReference type="PROSITE" id="PS51385">
    <property type="entry name" value="YJEF_N"/>
    <property type="match status" value="1"/>
</dbReference>
<dbReference type="InterPro" id="IPR036652">
    <property type="entry name" value="YjeF_N_dom_sf"/>
</dbReference>
<evidence type="ECO:0000259" key="1">
    <source>
        <dbReference type="PROSITE" id="PS51385"/>
    </source>
</evidence>
<protein>
    <submittedName>
        <fullName evidence="2">Bifunctional ADP-dependent NAD(P)H-hydrate dehydratase/NAD(P)H-hydrate epimerase</fullName>
    </submittedName>
</protein>
<evidence type="ECO:0000313" key="2">
    <source>
        <dbReference type="EMBL" id="HHW32594.1"/>
    </source>
</evidence>
<name>A0A832QTQ9_9RHOB</name>
<accession>A0A832QTQ9</accession>
<sequence length="66" mass="6676">MGWAEVLTTARMRAIEAAAMADGTSGAELMERAGAAVAGAIRLRWPCPGRAVVLCGPGNNGGDGYV</sequence>